<evidence type="ECO:0000313" key="7">
    <source>
        <dbReference type="EMBL" id="QBQ53269.1"/>
    </source>
</evidence>
<proteinExistence type="inferred from homology"/>
<protein>
    <submittedName>
        <fullName evidence="7">DUF86 domain-containing protein</fullName>
    </submittedName>
</protein>
<evidence type="ECO:0000256" key="3">
    <source>
        <dbReference type="ARBA" id="ARBA00022722"/>
    </source>
</evidence>
<keyword evidence="4" id="KW-0547">Nucleotide-binding</keyword>
<dbReference type="AlphaFoldDB" id="A0A4P7BVQ7"/>
<dbReference type="GO" id="GO:0004540">
    <property type="term" value="F:RNA nuclease activity"/>
    <property type="evidence" value="ECO:0007669"/>
    <property type="project" value="InterPro"/>
</dbReference>
<dbReference type="GO" id="GO:0110001">
    <property type="term" value="C:toxin-antitoxin complex"/>
    <property type="evidence" value="ECO:0007669"/>
    <property type="project" value="InterPro"/>
</dbReference>
<keyword evidence="8" id="KW-1185">Reference proteome</keyword>
<evidence type="ECO:0000313" key="8">
    <source>
        <dbReference type="Proteomes" id="UP000294325"/>
    </source>
</evidence>
<dbReference type="GO" id="GO:0016787">
    <property type="term" value="F:hydrolase activity"/>
    <property type="evidence" value="ECO:0007669"/>
    <property type="project" value="UniProtKB-KW"/>
</dbReference>
<dbReference type="InterPro" id="IPR037038">
    <property type="entry name" value="HepT-like_sf"/>
</dbReference>
<dbReference type="Proteomes" id="UP000294325">
    <property type="component" value="Chromosome"/>
</dbReference>
<keyword evidence="5" id="KW-0378">Hydrolase</keyword>
<dbReference type="Gene3D" id="1.20.120.580">
    <property type="entry name" value="bsu32300-like"/>
    <property type="match status" value="1"/>
</dbReference>
<dbReference type="InterPro" id="IPR051813">
    <property type="entry name" value="HepT_RNase_toxin"/>
</dbReference>
<dbReference type="OrthoDB" id="4829434at2"/>
<comment type="similarity">
    <text evidence="6">Belongs to the HepT RNase toxin family.</text>
</comment>
<keyword evidence="2" id="KW-1277">Toxin-antitoxin system</keyword>
<evidence type="ECO:0000256" key="1">
    <source>
        <dbReference type="ARBA" id="ARBA00022553"/>
    </source>
</evidence>
<accession>A0A4P7BVQ7</accession>
<dbReference type="KEGG" id="nwr:E3U44_01170"/>
<dbReference type="PANTHER" id="PTHR34139">
    <property type="entry name" value="UPF0331 PROTEIN MJ0127"/>
    <property type="match status" value="1"/>
</dbReference>
<sequence>MNKDLRNTDYLRHILQAINRIKRYAKDKGKIGFLQDEMMQDAIIRNIEIIGEAASRISSEFSTKHDAIPWRDIAGMRHRLIHGYFKVNLNTVWKVVEKDLPELEDQVHALLDELDIEGDCSPP</sequence>
<reference evidence="7 8" key="1">
    <citation type="submission" date="2019-03" db="EMBL/GenBank/DDBJ databases">
        <title>The genome sequence of Nitrosococcus wardiae strain D1FHST reveals the archetypal metabolic capacity of ammonia-oxidizing Gammaproteobacteria.</title>
        <authorList>
            <person name="Wang L."/>
            <person name="Lim C.K."/>
            <person name="Hanson T.E."/>
            <person name="Dang H."/>
            <person name="Klotz M.G."/>
        </authorList>
    </citation>
    <scope>NUCLEOTIDE SEQUENCE [LARGE SCALE GENOMIC DNA]</scope>
    <source>
        <strain evidence="7 8">D1FHS</strain>
    </source>
</reference>
<keyword evidence="1" id="KW-0597">Phosphoprotein</keyword>
<evidence type="ECO:0000256" key="6">
    <source>
        <dbReference type="ARBA" id="ARBA00024207"/>
    </source>
</evidence>
<name>A0A4P7BVQ7_9GAMM</name>
<dbReference type="Pfam" id="PF01934">
    <property type="entry name" value="HepT-like"/>
    <property type="match status" value="1"/>
</dbReference>
<dbReference type="RefSeq" id="WP_134356285.1">
    <property type="nucleotide sequence ID" value="NZ_CP038033.1"/>
</dbReference>
<keyword evidence="3" id="KW-0540">Nuclease</keyword>
<gene>
    <name evidence="7" type="ORF">E3U44_01170</name>
</gene>
<dbReference type="EMBL" id="CP038033">
    <property type="protein sequence ID" value="QBQ53269.1"/>
    <property type="molecule type" value="Genomic_DNA"/>
</dbReference>
<evidence type="ECO:0000256" key="2">
    <source>
        <dbReference type="ARBA" id="ARBA00022649"/>
    </source>
</evidence>
<dbReference type="PANTHER" id="PTHR34139:SF1">
    <property type="entry name" value="RNASE MJ1380-RELATED"/>
    <property type="match status" value="1"/>
</dbReference>
<organism evidence="7 8">
    <name type="scientific">Nitrosococcus wardiae</name>
    <dbReference type="NCBI Taxonomy" id="1814290"/>
    <lineage>
        <taxon>Bacteria</taxon>
        <taxon>Pseudomonadati</taxon>
        <taxon>Pseudomonadota</taxon>
        <taxon>Gammaproteobacteria</taxon>
        <taxon>Chromatiales</taxon>
        <taxon>Chromatiaceae</taxon>
        <taxon>Nitrosococcus</taxon>
    </lineage>
</organism>
<dbReference type="InterPro" id="IPR008201">
    <property type="entry name" value="HepT-like"/>
</dbReference>
<evidence type="ECO:0000256" key="4">
    <source>
        <dbReference type="ARBA" id="ARBA00022741"/>
    </source>
</evidence>
<evidence type="ECO:0000256" key="5">
    <source>
        <dbReference type="ARBA" id="ARBA00022801"/>
    </source>
</evidence>
<dbReference type="GO" id="GO:0000166">
    <property type="term" value="F:nucleotide binding"/>
    <property type="evidence" value="ECO:0007669"/>
    <property type="project" value="UniProtKB-KW"/>
</dbReference>